<reference evidence="1 2" key="1">
    <citation type="submission" date="2021-06" db="EMBL/GenBank/DDBJ databases">
        <title>Bacillus sp. RD4P76, an endophyte from a halophyte.</title>
        <authorList>
            <person name="Sun J.-Q."/>
        </authorList>
    </citation>
    <scope>NUCLEOTIDE SEQUENCE [LARGE SCALE GENOMIC DNA]</scope>
    <source>
        <strain evidence="1 2">CGMCC 1.15917</strain>
    </source>
</reference>
<dbReference type="EMBL" id="JAHQCS010000048">
    <property type="protein sequence ID" value="MBU9710771.1"/>
    <property type="molecule type" value="Genomic_DNA"/>
</dbReference>
<gene>
    <name evidence="1" type="ORF">KS419_03330</name>
</gene>
<evidence type="ECO:0000313" key="2">
    <source>
        <dbReference type="Proteomes" id="UP000784880"/>
    </source>
</evidence>
<dbReference type="Proteomes" id="UP000784880">
    <property type="component" value="Unassembled WGS sequence"/>
</dbReference>
<protein>
    <submittedName>
        <fullName evidence="1">YbaK family protein</fullName>
    </submittedName>
</protein>
<dbReference type="Pfam" id="PF10730">
    <property type="entry name" value="DUF2521"/>
    <property type="match status" value="1"/>
</dbReference>
<accession>A0ABS6JB48</accession>
<evidence type="ECO:0000313" key="1">
    <source>
        <dbReference type="EMBL" id="MBU9710771.1"/>
    </source>
</evidence>
<organism evidence="1 2">
    <name type="scientific">Evansella tamaricis</name>
    <dbReference type="NCBI Taxonomy" id="2069301"/>
    <lineage>
        <taxon>Bacteria</taxon>
        <taxon>Bacillati</taxon>
        <taxon>Bacillota</taxon>
        <taxon>Bacilli</taxon>
        <taxon>Bacillales</taxon>
        <taxon>Bacillaceae</taxon>
        <taxon>Evansella</taxon>
    </lineage>
</organism>
<comment type="caution">
    <text evidence="1">The sequence shown here is derived from an EMBL/GenBank/DDBJ whole genome shotgun (WGS) entry which is preliminary data.</text>
</comment>
<sequence length="146" mass="17568">MNVITNLGEKRRKKQWKFERNMLRSLSIEEMRKDVNEQFFDQLIGAETVSKLYLVDFCLDIGIDAYLLGSEYGRFGYYGETAEQVQTRCKDELDTFITQTASQFTAWFTLTEKEKDIQYERSKAFINRWWNKGFTEGERRYRLRLH</sequence>
<dbReference type="RefSeq" id="WP_217064667.1">
    <property type="nucleotide sequence ID" value="NZ_JAHQCS010000048.1"/>
</dbReference>
<proteinExistence type="predicted"/>
<dbReference type="InterPro" id="IPR019667">
    <property type="entry name" value="Uncharacterised_YbaK"/>
</dbReference>
<keyword evidence="2" id="KW-1185">Reference proteome</keyword>
<name>A0ABS6JB48_9BACI</name>